<name>A0A235HA74_AZOBR</name>
<evidence type="ECO:0000313" key="3">
    <source>
        <dbReference type="Proteomes" id="UP000215367"/>
    </source>
</evidence>
<geneLocation type="plasmid" evidence="2">
    <name>unnamed</name>
</geneLocation>
<dbReference type="PROSITE" id="PS50851">
    <property type="entry name" value="CHEW"/>
    <property type="match status" value="1"/>
</dbReference>
<dbReference type="RefSeq" id="WP_094305038.1">
    <property type="nucleotide sequence ID" value="NZ_NOWT01000019.1"/>
</dbReference>
<dbReference type="GO" id="GO:0006935">
    <property type="term" value="P:chemotaxis"/>
    <property type="evidence" value="ECO:0007669"/>
    <property type="project" value="InterPro"/>
</dbReference>
<proteinExistence type="predicted"/>
<sequence length="214" mass="22754">MDDRTGTGETAKETAKATDGIDWAAVRARLARQGREAEAAAAPGGAWADALLRRRAEDLARVPSSEEADATAKEEAPVALLVGRGADGLYGLDLRHLSRIVPLPRVARVPHAPPELLGLIAIDGRVMRLFDVDRLCGRNAVPAGGGFAVVLRGGERPVALRLRTVDTVMELDGTDVKAPPEAGSFVTAITRGRVAVLDVPAILETLRSMKEEWN</sequence>
<keyword evidence="2" id="KW-0614">Plasmid</keyword>
<accession>A0A235HA74</accession>
<dbReference type="Gene3D" id="2.40.50.180">
    <property type="entry name" value="CheA-289, Domain 4"/>
    <property type="match status" value="1"/>
</dbReference>
<reference evidence="2 3" key="1">
    <citation type="submission" date="2017-07" db="EMBL/GenBank/DDBJ databases">
        <title>Whole genome sequence of Azospirillum brasilense 2A1, a potential biofertilizer strain.</title>
        <authorList>
            <person name="Fontana C.A."/>
            <person name="Toffoli L.M."/>
            <person name="Salazar S.M."/>
            <person name="Puglisi E."/>
            <person name="Pedraza R."/>
            <person name="Bassi D."/>
            <person name="Cocconcelli P.S."/>
        </authorList>
    </citation>
    <scope>NUCLEOTIDE SEQUENCE [LARGE SCALE GENOMIC DNA]</scope>
    <source>
        <strain evidence="2 3">2A1</strain>
        <plasmid evidence="2">unnamed</plasmid>
    </source>
</reference>
<dbReference type="InterPro" id="IPR036061">
    <property type="entry name" value="CheW-like_dom_sf"/>
</dbReference>
<evidence type="ECO:0000313" key="2">
    <source>
        <dbReference type="EMBL" id="OYD82731.1"/>
    </source>
</evidence>
<gene>
    <name evidence="2" type="ORF">CHT98_18855</name>
</gene>
<dbReference type="AlphaFoldDB" id="A0A235HA74"/>
<dbReference type="Pfam" id="PF01584">
    <property type="entry name" value="CheW"/>
    <property type="match status" value="1"/>
</dbReference>
<protein>
    <recommendedName>
        <fullName evidence="1">CheW-like domain-containing protein</fullName>
    </recommendedName>
</protein>
<dbReference type="GO" id="GO:0007165">
    <property type="term" value="P:signal transduction"/>
    <property type="evidence" value="ECO:0007669"/>
    <property type="project" value="InterPro"/>
</dbReference>
<dbReference type="EMBL" id="NOWT01000019">
    <property type="protein sequence ID" value="OYD82731.1"/>
    <property type="molecule type" value="Genomic_DNA"/>
</dbReference>
<dbReference type="Gene3D" id="2.30.30.40">
    <property type="entry name" value="SH3 Domains"/>
    <property type="match status" value="1"/>
</dbReference>
<comment type="caution">
    <text evidence="2">The sequence shown here is derived from an EMBL/GenBank/DDBJ whole genome shotgun (WGS) entry which is preliminary data.</text>
</comment>
<dbReference type="Proteomes" id="UP000215367">
    <property type="component" value="Unassembled WGS sequence"/>
</dbReference>
<feature type="domain" description="CheW-like" evidence="1">
    <location>
        <begin position="77"/>
        <end position="208"/>
    </location>
</feature>
<dbReference type="InterPro" id="IPR002545">
    <property type="entry name" value="CheW-lke_dom"/>
</dbReference>
<dbReference type="SMART" id="SM00260">
    <property type="entry name" value="CheW"/>
    <property type="match status" value="1"/>
</dbReference>
<dbReference type="SUPFAM" id="SSF50341">
    <property type="entry name" value="CheW-like"/>
    <property type="match status" value="1"/>
</dbReference>
<evidence type="ECO:0000259" key="1">
    <source>
        <dbReference type="PROSITE" id="PS50851"/>
    </source>
</evidence>
<organism evidence="2 3">
    <name type="scientific">Azospirillum brasilense</name>
    <dbReference type="NCBI Taxonomy" id="192"/>
    <lineage>
        <taxon>Bacteria</taxon>
        <taxon>Pseudomonadati</taxon>
        <taxon>Pseudomonadota</taxon>
        <taxon>Alphaproteobacteria</taxon>
        <taxon>Rhodospirillales</taxon>
        <taxon>Azospirillaceae</taxon>
        <taxon>Azospirillum</taxon>
    </lineage>
</organism>